<sequence length="146" mass="16643">MIEQQRQRVEQEMTKLVDEMDKTYLRKMQVEMHKCAAKCCEDQTSSIDSVQRCVDRCAAPLTSAQKYVHKELEEFQGRLQRCVMQCNDDVKVQMSANPSEDEIAKFTAQFERCAVKCVDKHVGLIPSMLKTIKSVLSKGPKGIPEA</sequence>
<protein>
    <recommendedName>
        <fullName evidence="4">Protein FAM136A</fullName>
    </recommendedName>
</protein>
<dbReference type="PANTHER" id="PTHR21096:SF0">
    <property type="entry name" value="PROTEIN FAM136A"/>
    <property type="match status" value="1"/>
</dbReference>
<evidence type="ECO:0008006" key="4">
    <source>
        <dbReference type="Google" id="ProtNLM"/>
    </source>
</evidence>
<dbReference type="PANTHER" id="PTHR21096">
    <property type="entry name" value="PROTEIN FAM136A"/>
    <property type="match status" value="1"/>
</dbReference>
<dbReference type="InterPro" id="IPR008560">
    <property type="entry name" value="DUF842_euk"/>
</dbReference>
<dbReference type="Proteomes" id="UP000594454">
    <property type="component" value="Chromosome 1"/>
</dbReference>
<name>A0A7R8YMH6_HERIL</name>
<proteinExistence type="inferred from homology"/>
<accession>A0A7R8YMH6</accession>
<gene>
    <name evidence="2" type="ORF">HERILL_LOCUS816</name>
</gene>
<keyword evidence="3" id="KW-1185">Reference proteome</keyword>
<evidence type="ECO:0000313" key="3">
    <source>
        <dbReference type="Proteomes" id="UP000594454"/>
    </source>
</evidence>
<evidence type="ECO:0000313" key="2">
    <source>
        <dbReference type="EMBL" id="CAD7077472.1"/>
    </source>
</evidence>
<reference evidence="2 3" key="1">
    <citation type="submission" date="2020-11" db="EMBL/GenBank/DDBJ databases">
        <authorList>
            <person name="Wallbank WR R."/>
            <person name="Pardo Diaz C."/>
            <person name="Kozak K."/>
            <person name="Martin S."/>
            <person name="Jiggins C."/>
            <person name="Moest M."/>
            <person name="Warren A I."/>
            <person name="Generalovic N T."/>
            <person name="Byers J.R.P. K."/>
            <person name="Montejo-Kovacevich G."/>
            <person name="Yen C E."/>
        </authorList>
    </citation>
    <scope>NUCLEOTIDE SEQUENCE [LARGE SCALE GENOMIC DNA]</scope>
</reference>
<dbReference type="InParanoid" id="A0A7R8YMH6"/>
<dbReference type="EMBL" id="LR899009">
    <property type="protein sequence ID" value="CAD7077472.1"/>
    <property type="molecule type" value="Genomic_DNA"/>
</dbReference>
<evidence type="ECO:0000256" key="1">
    <source>
        <dbReference type="ARBA" id="ARBA00009952"/>
    </source>
</evidence>
<comment type="similarity">
    <text evidence="1">Belongs to the FAM136 family.</text>
</comment>
<dbReference type="OMA" id="QADMHRC"/>
<dbReference type="AlphaFoldDB" id="A0A7R8YMH6"/>
<dbReference type="FunCoup" id="A0A7R8YMH6">
    <property type="interactions" value="1197"/>
</dbReference>
<dbReference type="Pfam" id="PF05811">
    <property type="entry name" value="DUF842"/>
    <property type="match status" value="1"/>
</dbReference>
<dbReference type="OrthoDB" id="9975421at2759"/>
<organism evidence="2 3">
    <name type="scientific">Hermetia illucens</name>
    <name type="common">Black soldier fly</name>
    <dbReference type="NCBI Taxonomy" id="343691"/>
    <lineage>
        <taxon>Eukaryota</taxon>
        <taxon>Metazoa</taxon>
        <taxon>Ecdysozoa</taxon>
        <taxon>Arthropoda</taxon>
        <taxon>Hexapoda</taxon>
        <taxon>Insecta</taxon>
        <taxon>Pterygota</taxon>
        <taxon>Neoptera</taxon>
        <taxon>Endopterygota</taxon>
        <taxon>Diptera</taxon>
        <taxon>Brachycera</taxon>
        <taxon>Stratiomyomorpha</taxon>
        <taxon>Stratiomyidae</taxon>
        <taxon>Hermetiinae</taxon>
        <taxon>Hermetia</taxon>
    </lineage>
</organism>
<dbReference type="GO" id="GO:0005737">
    <property type="term" value="C:cytoplasm"/>
    <property type="evidence" value="ECO:0007669"/>
    <property type="project" value="TreeGrafter"/>
</dbReference>